<dbReference type="Gene3D" id="3.40.50.150">
    <property type="entry name" value="Vaccinia Virus protein VP39"/>
    <property type="match status" value="1"/>
</dbReference>
<keyword evidence="4" id="KW-0251">Elongation factor</keyword>
<evidence type="ECO:0000256" key="6">
    <source>
        <dbReference type="ARBA" id="ARBA00022917"/>
    </source>
</evidence>
<evidence type="ECO:0000256" key="8">
    <source>
        <dbReference type="ARBA" id="ARBA00046511"/>
    </source>
</evidence>
<comment type="subunit">
    <text evidence="8">Interacts with poly(A) polymerase catalytic subunit OPG063. Interacts with OPG109 and OPG123; these interactions might help linking transcription to capping and polyadenylation.</text>
</comment>
<dbReference type="EMBL" id="UINC01026133">
    <property type="protein sequence ID" value="SVB03023.1"/>
    <property type="molecule type" value="Genomic_DNA"/>
</dbReference>
<keyword evidence="6" id="KW-0648">Protein biosynthesis</keyword>
<dbReference type="InterPro" id="IPR029063">
    <property type="entry name" value="SAM-dependent_MTases_sf"/>
</dbReference>
<dbReference type="InterPro" id="IPR025804">
    <property type="entry name" value="Pox/kineto_cap_MeTfrase"/>
</dbReference>
<protein>
    <recommendedName>
        <fullName evidence="3">Cap-specific mRNA (nucleoside-2'-O-)-methyltransferase</fullName>
        <ecNumber evidence="2">2.1.1.57</ecNumber>
    </recommendedName>
</protein>
<dbReference type="GO" id="GO:0004483">
    <property type="term" value="F:methyltransferase cap1 activity"/>
    <property type="evidence" value="ECO:0007669"/>
    <property type="project" value="UniProtKB-EC"/>
</dbReference>
<evidence type="ECO:0000256" key="3">
    <source>
        <dbReference type="ARBA" id="ARBA00015701"/>
    </source>
</evidence>
<evidence type="ECO:0000256" key="5">
    <source>
        <dbReference type="ARBA" id="ARBA00022844"/>
    </source>
</evidence>
<evidence type="ECO:0000313" key="9">
    <source>
        <dbReference type="EMBL" id="SVB03023.1"/>
    </source>
</evidence>
<dbReference type="SUPFAM" id="SSF53335">
    <property type="entry name" value="S-adenosyl-L-methionine-dependent methyltransferases"/>
    <property type="match status" value="1"/>
</dbReference>
<dbReference type="GO" id="GO:0044423">
    <property type="term" value="C:virion component"/>
    <property type="evidence" value="ECO:0007669"/>
    <property type="project" value="UniProtKB-KW"/>
</dbReference>
<evidence type="ECO:0000256" key="4">
    <source>
        <dbReference type="ARBA" id="ARBA00022768"/>
    </source>
</evidence>
<organism evidence="9">
    <name type="scientific">marine metagenome</name>
    <dbReference type="NCBI Taxonomy" id="408172"/>
    <lineage>
        <taxon>unclassified sequences</taxon>
        <taxon>metagenomes</taxon>
        <taxon>ecological metagenomes</taxon>
    </lineage>
</organism>
<dbReference type="GO" id="GO:0003746">
    <property type="term" value="F:translation elongation factor activity"/>
    <property type="evidence" value="ECO:0007669"/>
    <property type="project" value="UniProtKB-KW"/>
</dbReference>
<dbReference type="Pfam" id="PF01358">
    <property type="entry name" value="PARP_regulatory"/>
    <property type="match status" value="1"/>
</dbReference>
<comment type="subcellular location">
    <subcellularLocation>
        <location evidence="1">Virion</location>
    </subcellularLocation>
</comment>
<keyword evidence="5" id="KW-0946">Virion</keyword>
<proteinExistence type="predicted"/>
<accession>A0A382APS0</accession>
<dbReference type="PROSITE" id="PS51612">
    <property type="entry name" value="SAM_MT_2O_PK"/>
    <property type="match status" value="1"/>
</dbReference>
<evidence type="ECO:0000256" key="1">
    <source>
        <dbReference type="ARBA" id="ARBA00004328"/>
    </source>
</evidence>
<reference evidence="9" key="1">
    <citation type="submission" date="2018-05" db="EMBL/GenBank/DDBJ databases">
        <authorList>
            <person name="Lanie J.A."/>
            <person name="Ng W.-L."/>
            <person name="Kazmierczak K.M."/>
            <person name="Andrzejewski T.M."/>
            <person name="Davidsen T.M."/>
            <person name="Wayne K.J."/>
            <person name="Tettelin H."/>
            <person name="Glass J.I."/>
            <person name="Rusch D."/>
            <person name="Podicherti R."/>
            <person name="Tsui H.-C.T."/>
            <person name="Winkler M.E."/>
        </authorList>
    </citation>
    <scope>NUCLEOTIDE SEQUENCE</scope>
</reference>
<evidence type="ECO:0000256" key="7">
    <source>
        <dbReference type="ARBA" id="ARBA00034661"/>
    </source>
</evidence>
<sequence length="369" mass="44584">MINVGVHNLQFFCKNDIHKYQSEKFSRYLKEDCPRRLYKPRQNNELRTTMHWGQRKLLMTEIEFLTQYSKLGDLVLYVGAAPAIHTPILSKLFPTIKFILIDPMKFNIRETENIEIRREYFTNDMAKEFIGKDFLFICDIRISNDQKKNYKPSENEVKNDMLVQQKWVEIMKPRYSILKFRLPWEDKEFLYFDGKIVIQPWGPQSSTETRLIVKSPFKKKKWNCRMYEEQMFYFNTFTRCQYYEHDIVTTGIDNCYDCATEIFIIRNYLKKFNPDKNNKKYVMKLIHSFSKSITQGKGCLSGYYYYKYLNGRHHNCLNKRYNLINLLQDLNRKGLKNNKKNFNKYFDKITQLLSNKKDKEELPYISDVN</sequence>
<dbReference type="GO" id="GO:0006370">
    <property type="term" value="P:7-methylguanosine mRNA capping"/>
    <property type="evidence" value="ECO:0007669"/>
    <property type="project" value="InterPro"/>
</dbReference>
<gene>
    <name evidence="9" type="ORF">METZ01_LOCUS155877</name>
</gene>
<dbReference type="AlphaFoldDB" id="A0A382APS0"/>
<dbReference type="EC" id="2.1.1.57" evidence="2"/>
<name>A0A382APS0_9ZZZZ</name>
<evidence type="ECO:0000256" key="2">
    <source>
        <dbReference type="ARBA" id="ARBA00011923"/>
    </source>
</evidence>
<comment type="function">
    <text evidence="7">Displays methyltransferase, positive regulation of the poly(A) polymerase and transcription elongation activities. Involved in the modification of both mRNA ends and in intermediate and late gene positive transcription elongation. At the mRNAs 5' end, methylates the ribose 2' OH group of the first transcribed nucleotide, thereby producing a 2'-O-methylpurine cap. At the 3' end, functions as a processivity factor which stimulates the activity of the viral poly(A) polymerase OPG063 that creates mRNA's poly(A) tail. In the presence of OPG102, OPG063 does not dissociate from the RNA allowing tail elongation to around 250 adenylates.</text>
</comment>
<dbReference type="CDD" id="cd20760">
    <property type="entry name" value="capping_2-OMTase_Mimiviridae"/>
    <property type="match status" value="1"/>
</dbReference>
<dbReference type="InterPro" id="IPR000176">
    <property type="entry name" value="mRNA_MeTrfase-like"/>
</dbReference>